<sequence length="102" mass="11446">MSGAPTPIVLCCLLWAKPGERAGLRSYEDAVIQLLGDHGAEILERLVSNVAPGQPDEVQVYRFPSQEAFDSFLADPRRLERAAERDRVVARTELFPVRRLLE</sequence>
<gene>
    <name evidence="1" type="ORF">E6C64_02440</name>
</gene>
<protein>
    <recommendedName>
        <fullName evidence="3">DUF1330 domain-containing protein</fullName>
    </recommendedName>
</protein>
<comment type="caution">
    <text evidence="1">The sequence shown here is derived from an EMBL/GenBank/DDBJ whole genome shotgun (WGS) entry which is preliminary data.</text>
</comment>
<dbReference type="EMBL" id="SSSM01000001">
    <property type="protein sequence ID" value="THG33233.1"/>
    <property type="molecule type" value="Genomic_DNA"/>
</dbReference>
<evidence type="ECO:0000313" key="1">
    <source>
        <dbReference type="EMBL" id="THG33233.1"/>
    </source>
</evidence>
<proteinExistence type="predicted"/>
<organism evidence="1 2">
    <name type="scientific">Naasia lichenicola</name>
    <dbReference type="NCBI Taxonomy" id="2565933"/>
    <lineage>
        <taxon>Bacteria</taxon>
        <taxon>Bacillati</taxon>
        <taxon>Actinomycetota</taxon>
        <taxon>Actinomycetes</taxon>
        <taxon>Micrococcales</taxon>
        <taxon>Microbacteriaceae</taxon>
        <taxon>Naasia</taxon>
    </lineage>
</organism>
<reference evidence="1 2" key="1">
    <citation type="submission" date="2019-04" db="EMBL/GenBank/DDBJ databases">
        <authorList>
            <person name="Jiang L."/>
        </authorList>
    </citation>
    <scope>NUCLEOTIDE SEQUENCE [LARGE SCALE GENOMIC DNA]</scope>
    <source>
        <strain evidence="1 2">YIM 131853</strain>
    </source>
</reference>
<dbReference type="Proteomes" id="UP000309133">
    <property type="component" value="Unassembled WGS sequence"/>
</dbReference>
<name>A0A4S4FRG5_9MICO</name>
<dbReference type="AlphaFoldDB" id="A0A4S4FRG5"/>
<dbReference type="OrthoDB" id="4466123at2"/>
<dbReference type="RefSeq" id="WP_136426014.1">
    <property type="nucleotide sequence ID" value="NZ_SSSM01000001.1"/>
</dbReference>
<evidence type="ECO:0008006" key="3">
    <source>
        <dbReference type="Google" id="ProtNLM"/>
    </source>
</evidence>
<dbReference type="Gene3D" id="3.30.70.100">
    <property type="match status" value="1"/>
</dbReference>
<keyword evidence="2" id="KW-1185">Reference proteome</keyword>
<evidence type="ECO:0000313" key="2">
    <source>
        <dbReference type="Proteomes" id="UP000309133"/>
    </source>
</evidence>
<accession>A0A4S4FRG5</accession>